<evidence type="ECO:0000256" key="2">
    <source>
        <dbReference type="ARBA" id="ARBA00022475"/>
    </source>
</evidence>
<accession>A0A1I4E4I7</accession>
<dbReference type="GO" id="GO:0022904">
    <property type="term" value="P:respiratory electron transport chain"/>
    <property type="evidence" value="ECO:0007669"/>
    <property type="project" value="InterPro"/>
</dbReference>
<feature type="transmembrane region" description="Helical" evidence="6">
    <location>
        <begin position="216"/>
        <end position="238"/>
    </location>
</feature>
<comment type="subcellular location">
    <subcellularLocation>
        <location evidence="1">Cell membrane</location>
        <topology evidence="1">Multi-pass membrane protein</topology>
    </subcellularLocation>
</comment>
<dbReference type="GO" id="GO:0020037">
    <property type="term" value="F:heme binding"/>
    <property type="evidence" value="ECO:0007669"/>
    <property type="project" value="TreeGrafter"/>
</dbReference>
<dbReference type="GO" id="GO:0005886">
    <property type="term" value="C:plasma membrane"/>
    <property type="evidence" value="ECO:0007669"/>
    <property type="project" value="UniProtKB-SubCell"/>
</dbReference>
<evidence type="ECO:0000313" key="9">
    <source>
        <dbReference type="Proteomes" id="UP000198804"/>
    </source>
</evidence>
<reference evidence="9" key="1">
    <citation type="submission" date="2016-10" db="EMBL/GenBank/DDBJ databases">
        <authorList>
            <person name="Varghese N."/>
            <person name="Submissions S."/>
        </authorList>
    </citation>
    <scope>NUCLEOTIDE SEQUENCE [LARGE SCALE GENOMIC DNA]</scope>
    <source>
        <strain evidence="9">CGMCC 1.6474</strain>
    </source>
</reference>
<dbReference type="InterPro" id="IPR016174">
    <property type="entry name" value="Di-haem_cyt_TM"/>
</dbReference>
<dbReference type="EMBL" id="FOSV01000007">
    <property type="protein sequence ID" value="SFL00744.1"/>
    <property type="molecule type" value="Genomic_DNA"/>
</dbReference>
<dbReference type="SUPFAM" id="SSF81342">
    <property type="entry name" value="Transmembrane di-heme cytochromes"/>
    <property type="match status" value="1"/>
</dbReference>
<sequence length="310" mass="34052">MAAGTALGKDALGKGAHGKGAHGKSALGKGEVVETVRRRWMFRHPLVIRLAHWINVVCLAVLLMSGLQIFNAHPALYWGAASTFDKPFVAITDDQRDDGSARGVTYVAGKSFDTTGWLGLSNHNGEATGRAFPSWATLPAHQDLATGRRWHFLFAWAFVINGLIYLLYGIGSGQLRRRIIPDGDQMRGLGASIREHLTLHFAQGDEAKRYNVLQKLTYLVVVLGLLPLMLLTGLSMSPGFNAVVPLPNLFGGRQSARTVHFIVTNLLVLFVIVHVLLVLASGLWNNMRSMLTGWYVIERRKLPAGPEEIR</sequence>
<keyword evidence="2" id="KW-1003">Cell membrane</keyword>
<feature type="domain" description="Cytochrome b561 bacterial/Ni-hydrogenase" evidence="7">
    <location>
        <begin position="43"/>
        <end position="293"/>
    </location>
</feature>
<keyword evidence="5 6" id="KW-0472">Membrane</keyword>
<name>A0A1I4E4I7_9HYPH</name>
<evidence type="ECO:0000256" key="5">
    <source>
        <dbReference type="ARBA" id="ARBA00023136"/>
    </source>
</evidence>
<keyword evidence="3 6" id="KW-0812">Transmembrane</keyword>
<dbReference type="GO" id="GO:0009055">
    <property type="term" value="F:electron transfer activity"/>
    <property type="evidence" value="ECO:0007669"/>
    <property type="project" value="InterPro"/>
</dbReference>
<dbReference type="STRING" id="414703.SAMN04488125_10792"/>
<keyword evidence="9" id="KW-1185">Reference proteome</keyword>
<feature type="transmembrane region" description="Helical" evidence="6">
    <location>
        <begin position="150"/>
        <end position="168"/>
    </location>
</feature>
<dbReference type="PANTHER" id="PTHR30485">
    <property type="entry name" value="NI/FE-HYDROGENASE 1 B-TYPE CYTOCHROME SUBUNIT"/>
    <property type="match status" value="1"/>
</dbReference>
<evidence type="ECO:0000256" key="1">
    <source>
        <dbReference type="ARBA" id="ARBA00004651"/>
    </source>
</evidence>
<evidence type="ECO:0000313" key="8">
    <source>
        <dbReference type="EMBL" id="SFL00744.1"/>
    </source>
</evidence>
<dbReference type="AlphaFoldDB" id="A0A1I4E4I7"/>
<feature type="transmembrane region" description="Helical" evidence="6">
    <location>
        <begin position="258"/>
        <end position="280"/>
    </location>
</feature>
<protein>
    <submittedName>
        <fullName evidence="8">Thiosulfate reductase cytochrome b subunit</fullName>
    </submittedName>
</protein>
<feature type="transmembrane region" description="Helical" evidence="6">
    <location>
        <begin position="46"/>
        <end position="70"/>
    </location>
</feature>
<evidence type="ECO:0000256" key="6">
    <source>
        <dbReference type="SAM" id="Phobius"/>
    </source>
</evidence>
<evidence type="ECO:0000259" key="7">
    <source>
        <dbReference type="Pfam" id="PF01292"/>
    </source>
</evidence>
<evidence type="ECO:0000256" key="3">
    <source>
        <dbReference type="ARBA" id="ARBA00022692"/>
    </source>
</evidence>
<proteinExistence type="predicted"/>
<keyword evidence="4 6" id="KW-1133">Transmembrane helix</keyword>
<dbReference type="Pfam" id="PF01292">
    <property type="entry name" value="Ni_hydr_CYTB"/>
    <property type="match status" value="1"/>
</dbReference>
<dbReference type="PANTHER" id="PTHR30485:SF1">
    <property type="entry name" value="CYTOCHROME YDHU-RELATED"/>
    <property type="match status" value="1"/>
</dbReference>
<dbReference type="InterPro" id="IPR011577">
    <property type="entry name" value="Cyt_b561_bac/Ni-Hgenase"/>
</dbReference>
<gene>
    <name evidence="8" type="ORF">SAMN04488125_10792</name>
</gene>
<dbReference type="Proteomes" id="UP000198804">
    <property type="component" value="Unassembled WGS sequence"/>
</dbReference>
<dbReference type="InterPro" id="IPR051542">
    <property type="entry name" value="Hydrogenase_cytochrome"/>
</dbReference>
<dbReference type="Gene3D" id="1.20.950.20">
    <property type="entry name" value="Transmembrane di-heme cytochromes, Chain C"/>
    <property type="match status" value="1"/>
</dbReference>
<organism evidence="8 9">
    <name type="scientific">Methylorubrum salsuginis</name>
    <dbReference type="NCBI Taxonomy" id="414703"/>
    <lineage>
        <taxon>Bacteria</taxon>
        <taxon>Pseudomonadati</taxon>
        <taxon>Pseudomonadota</taxon>
        <taxon>Alphaproteobacteria</taxon>
        <taxon>Hyphomicrobiales</taxon>
        <taxon>Methylobacteriaceae</taxon>
        <taxon>Methylorubrum</taxon>
    </lineage>
</organism>
<evidence type="ECO:0000256" key="4">
    <source>
        <dbReference type="ARBA" id="ARBA00022989"/>
    </source>
</evidence>